<dbReference type="Gene3D" id="1.10.260.40">
    <property type="entry name" value="lambda repressor-like DNA-binding domains"/>
    <property type="match status" value="1"/>
</dbReference>
<dbReference type="InterPro" id="IPR001387">
    <property type="entry name" value="Cro/C1-type_HTH"/>
</dbReference>
<evidence type="ECO:0000259" key="1">
    <source>
        <dbReference type="PROSITE" id="PS50943"/>
    </source>
</evidence>
<dbReference type="InterPro" id="IPR011990">
    <property type="entry name" value="TPR-like_helical_dom_sf"/>
</dbReference>
<dbReference type="GeneID" id="88363258"/>
<dbReference type="Proteomes" id="UP000221961">
    <property type="component" value="Chromosome"/>
</dbReference>
<reference evidence="2 3" key="1">
    <citation type="submission" date="2017-10" db="EMBL/GenBank/DDBJ databases">
        <title>Comparative genomics between pathogenic Norcardia.</title>
        <authorList>
            <person name="Zeng L."/>
        </authorList>
    </citation>
    <scope>NUCLEOTIDE SEQUENCE [LARGE SCALE GENOMIC DNA]</scope>
    <source>
        <strain evidence="2 3">NC_YFY_NT001</strain>
    </source>
</reference>
<proteinExistence type="predicted"/>
<dbReference type="Pfam" id="PF13560">
    <property type="entry name" value="HTH_31"/>
    <property type="match status" value="1"/>
</dbReference>
<gene>
    <name evidence="2" type="ORF">CRH09_39100</name>
</gene>
<dbReference type="KEGG" id="ntp:CRH09_39100"/>
<dbReference type="PROSITE" id="PS50943">
    <property type="entry name" value="HTH_CROC1"/>
    <property type="match status" value="1"/>
</dbReference>
<dbReference type="SUPFAM" id="SSF47413">
    <property type="entry name" value="lambda repressor-like DNA-binding domains"/>
    <property type="match status" value="1"/>
</dbReference>
<dbReference type="RefSeq" id="WP_098698168.1">
    <property type="nucleotide sequence ID" value="NZ_CP023778.1"/>
</dbReference>
<dbReference type="Gene3D" id="1.25.40.10">
    <property type="entry name" value="Tetratricopeptide repeat domain"/>
    <property type="match status" value="1"/>
</dbReference>
<accession>A0A291RVK2</accession>
<dbReference type="EMBL" id="CP023778">
    <property type="protein sequence ID" value="ATL71289.1"/>
    <property type="molecule type" value="Genomic_DNA"/>
</dbReference>
<sequence length="424" mass="45891">MDSHAAIVGAQLRAVREAAAVSLAALAGQIPFSKSALAYYETGERIPTTDVIAWYERRFGDLQDPVATLLNLGRADVERRAFLRAGYSTALSGSVLLPHWFRHTPTRAPATRTGTRHVGEADVAAVREVADVFSRMDQRLGGGHGRTAVAQYLTNDVTHYLNGSFTSDAVRREMFSASAELAYLAGWMAFDNNEHAIAQRYLAASTKLATEADDAPLTGHVLRAMAHQAIDLGHPELGLQLAEDSVSGSRYTHACPRERALLKVVHAKALSAAGRRAESAKALLQAEQDLAAVSGDDEPRRVFFFGEASLAHETACALRDSGNLTAAEEQFELSVEKRNTKGFKRTHAVTLGYLGTVQAKRGELEQACATWTSSLDAMDGVLSGRTRNVARDIRATVTPYLGQRIDGINEIAERATQYLTTNGI</sequence>
<organism evidence="2 3">
    <name type="scientific">Nocardia terpenica</name>
    <dbReference type="NCBI Taxonomy" id="455432"/>
    <lineage>
        <taxon>Bacteria</taxon>
        <taxon>Bacillati</taxon>
        <taxon>Actinomycetota</taxon>
        <taxon>Actinomycetes</taxon>
        <taxon>Mycobacteriales</taxon>
        <taxon>Nocardiaceae</taxon>
        <taxon>Nocardia</taxon>
    </lineage>
</organism>
<dbReference type="GO" id="GO:0003677">
    <property type="term" value="F:DNA binding"/>
    <property type="evidence" value="ECO:0007669"/>
    <property type="project" value="InterPro"/>
</dbReference>
<name>A0A291RVK2_9NOCA</name>
<feature type="domain" description="HTH cro/C1-type" evidence="1">
    <location>
        <begin position="12"/>
        <end position="69"/>
    </location>
</feature>
<dbReference type="SUPFAM" id="SSF48452">
    <property type="entry name" value="TPR-like"/>
    <property type="match status" value="1"/>
</dbReference>
<dbReference type="InterPro" id="IPR010982">
    <property type="entry name" value="Lambda_DNA-bd_dom_sf"/>
</dbReference>
<evidence type="ECO:0000313" key="3">
    <source>
        <dbReference type="Proteomes" id="UP000221961"/>
    </source>
</evidence>
<evidence type="ECO:0000313" key="2">
    <source>
        <dbReference type="EMBL" id="ATL71289.1"/>
    </source>
</evidence>
<protein>
    <submittedName>
        <fullName evidence="2">Tat pathway signal protein</fullName>
    </submittedName>
</protein>
<dbReference type="AlphaFoldDB" id="A0A291RVK2"/>